<dbReference type="EMBL" id="CP120372">
    <property type="protein sequence ID" value="WEX85353.1"/>
    <property type="molecule type" value="Genomic_DNA"/>
</dbReference>
<dbReference type="InterPro" id="IPR006311">
    <property type="entry name" value="TAT_signal"/>
</dbReference>
<name>A0ABY8D387_9HYPH</name>
<dbReference type="Proteomes" id="UP001235547">
    <property type="component" value="Plasmid unnamed"/>
</dbReference>
<evidence type="ECO:0000256" key="5">
    <source>
        <dbReference type="ARBA" id="ARBA00022764"/>
    </source>
</evidence>
<evidence type="ECO:0000256" key="3">
    <source>
        <dbReference type="ARBA" id="ARBA00022448"/>
    </source>
</evidence>
<keyword evidence="4 6" id="KW-0732">Signal</keyword>
<evidence type="ECO:0000313" key="8">
    <source>
        <dbReference type="Proteomes" id="UP001235547"/>
    </source>
</evidence>
<dbReference type="SUPFAM" id="SSF53850">
    <property type="entry name" value="Periplasmic binding protein-like II"/>
    <property type="match status" value="1"/>
</dbReference>
<comment type="subcellular location">
    <subcellularLocation>
        <location evidence="1">Periplasm</location>
    </subcellularLocation>
</comment>
<dbReference type="Pfam" id="PF13416">
    <property type="entry name" value="SBP_bac_8"/>
    <property type="match status" value="1"/>
</dbReference>
<dbReference type="PANTHER" id="PTHR30006">
    <property type="entry name" value="THIAMINE-BINDING PERIPLASMIC PROTEIN-RELATED"/>
    <property type="match status" value="1"/>
</dbReference>
<sequence length="366" mass="40219">MFSRRRILQLSALAAAGSFIPRFTLAQSTSSLVEAAKAAGQDRVVISSGSGVFAQLMDELFFQPFKKATGISVSGVDSVDSLVRIKAMVQSGNIEWDIAYLSPEEVSDEFKPYFENLGANCEQLPNVSLEGVDGSCFGGSAVAWDQGGLGLAYDERAFPEGGPTNWVEFWDVEKFPGPRALPNYGSPWQVLTAALIADGVPRDKLFPLDLDRAFRKLDELKPNIAVWWAAGDQSQQLFRSKEVVASAIWNGRASRLQAEGVPVRFSWDGACYEPMTYRLVKNGPNPLAAKALLDFLYTRPEAHAAFIKKMSYALPNKKAIELLDPKFASSLVTAPENLPKVVRMDADWINANRAVLSERWTSWVSG</sequence>
<keyword evidence="7" id="KW-0614">Plasmid</keyword>
<dbReference type="RefSeq" id="WP_280736264.1">
    <property type="nucleotide sequence ID" value="NZ_CP120369.1"/>
</dbReference>
<organism evidence="7 8">
    <name type="scientific">Sinorhizobium numidicum</name>
    <dbReference type="NCBI Taxonomy" id="680248"/>
    <lineage>
        <taxon>Bacteria</taxon>
        <taxon>Pseudomonadati</taxon>
        <taxon>Pseudomonadota</taxon>
        <taxon>Alphaproteobacteria</taxon>
        <taxon>Hyphomicrobiales</taxon>
        <taxon>Rhizobiaceae</taxon>
        <taxon>Sinorhizobium/Ensifer group</taxon>
        <taxon>Sinorhizobium</taxon>
    </lineage>
</organism>
<reference evidence="7 8" key="1">
    <citation type="submission" date="2023-03" db="EMBL/GenBank/DDBJ databases">
        <authorList>
            <person name="Kaur S."/>
            <person name="Espinosa-Saiz D."/>
            <person name="Velazquez E."/>
            <person name="Menendez E."/>
            <person name="diCenzo G.C."/>
        </authorList>
    </citation>
    <scope>NUCLEOTIDE SEQUENCE [LARGE SCALE GENOMIC DNA]</scope>
    <source>
        <strain evidence="7 8">LMG 27395</strain>
        <plasmid evidence="7 8">unnamed</plasmid>
    </source>
</reference>
<accession>A0ABY8D387</accession>
<dbReference type="PROSITE" id="PS51318">
    <property type="entry name" value="TAT"/>
    <property type="match status" value="1"/>
</dbReference>
<comment type="similarity">
    <text evidence="2">Belongs to the bacterial solute-binding protein 1 family.</text>
</comment>
<evidence type="ECO:0000256" key="2">
    <source>
        <dbReference type="ARBA" id="ARBA00008520"/>
    </source>
</evidence>
<dbReference type="InterPro" id="IPR006059">
    <property type="entry name" value="SBP"/>
</dbReference>
<keyword evidence="5" id="KW-0574">Periplasm</keyword>
<feature type="chain" id="PRO_5046212018" evidence="6">
    <location>
        <begin position="27"/>
        <end position="366"/>
    </location>
</feature>
<evidence type="ECO:0000256" key="6">
    <source>
        <dbReference type="SAM" id="SignalP"/>
    </source>
</evidence>
<keyword evidence="8" id="KW-1185">Reference proteome</keyword>
<evidence type="ECO:0000256" key="1">
    <source>
        <dbReference type="ARBA" id="ARBA00004418"/>
    </source>
</evidence>
<evidence type="ECO:0000313" key="7">
    <source>
        <dbReference type="EMBL" id="WEX85353.1"/>
    </source>
</evidence>
<gene>
    <name evidence="7" type="ORF">PYH38_006269</name>
</gene>
<keyword evidence="3" id="KW-0813">Transport</keyword>
<evidence type="ECO:0000256" key="4">
    <source>
        <dbReference type="ARBA" id="ARBA00022729"/>
    </source>
</evidence>
<dbReference type="PANTHER" id="PTHR30006:SF3">
    <property type="entry name" value="THIAMINE-BINDING PERIPLASMIC PROTEIN"/>
    <property type="match status" value="1"/>
</dbReference>
<geneLocation type="plasmid" evidence="7 8">
    <name>unnamed</name>
</geneLocation>
<dbReference type="Gene3D" id="3.40.190.10">
    <property type="entry name" value="Periplasmic binding protein-like II"/>
    <property type="match status" value="2"/>
</dbReference>
<feature type="signal peptide" evidence="6">
    <location>
        <begin position="1"/>
        <end position="26"/>
    </location>
</feature>
<dbReference type="CDD" id="cd13589">
    <property type="entry name" value="PBP2_polyamine_RpCGA009"/>
    <property type="match status" value="1"/>
</dbReference>
<proteinExistence type="inferred from homology"/>
<protein>
    <submittedName>
        <fullName evidence="7">ABC transporter substrate-binding protein</fullName>
    </submittedName>
</protein>